<dbReference type="SUPFAM" id="SSF47370">
    <property type="entry name" value="Bromodomain"/>
    <property type="match status" value="2"/>
</dbReference>
<accession>A0ABR2XUL9</accession>
<comment type="subcellular location">
    <subcellularLocation>
        <location evidence="1">Nucleus</location>
    </subcellularLocation>
</comment>
<name>A0ABR2XUL9_9PEZI</name>
<dbReference type="InterPro" id="IPR001487">
    <property type="entry name" value="Bromodomain"/>
</dbReference>
<dbReference type="PROSITE" id="PS50014">
    <property type="entry name" value="BROMODOMAIN_2"/>
    <property type="match status" value="2"/>
</dbReference>
<dbReference type="Pfam" id="PF22994">
    <property type="entry name" value="RSC4_Ig_like"/>
    <property type="match status" value="1"/>
</dbReference>
<feature type="compositionally biased region" description="Acidic residues" evidence="9">
    <location>
        <begin position="248"/>
        <end position="259"/>
    </location>
</feature>
<evidence type="ECO:0000256" key="3">
    <source>
        <dbReference type="ARBA" id="ARBA00022853"/>
    </source>
</evidence>
<evidence type="ECO:0000259" key="10">
    <source>
        <dbReference type="PROSITE" id="PS50014"/>
    </source>
</evidence>
<dbReference type="SMART" id="SM00297">
    <property type="entry name" value="BROMO"/>
    <property type="match status" value="2"/>
</dbReference>
<feature type="compositionally biased region" description="Acidic residues" evidence="9">
    <location>
        <begin position="267"/>
        <end position="281"/>
    </location>
</feature>
<evidence type="ECO:0000256" key="6">
    <source>
        <dbReference type="ARBA" id="ARBA00023163"/>
    </source>
</evidence>
<proteinExistence type="predicted"/>
<evidence type="ECO:0000256" key="5">
    <source>
        <dbReference type="ARBA" id="ARBA00023117"/>
    </source>
</evidence>
<keyword evidence="6" id="KW-0804">Transcription</keyword>
<dbReference type="InterPro" id="IPR036427">
    <property type="entry name" value="Bromodomain-like_sf"/>
</dbReference>
<dbReference type="Gene3D" id="1.20.920.10">
    <property type="entry name" value="Bromodomain-like"/>
    <property type="match status" value="2"/>
</dbReference>
<dbReference type="Proteomes" id="UP001465668">
    <property type="component" value="Unassembled WGS sequence"/>
</dbReference>
<evidence type="ECO:0000256" key="7">
    <source>
        <dbReference type="ARBA" id="ARBA00023242"/>
    </source>
</evidence>
<reference evidence="11 12" key="1">
    <citation type="submission" date="2024-02" db="EMBL/GenBank/DDBJ databases">
        <title>First draft genome assembly of two strains of Seiridium cardinale.</title>
        <authorList>
            <person name="Emiliani G."/>
            <person name="Scali E."/>
        </authorList>
    </citation>
    <scope>NUCLEOTIDE SEQUENCE [LARGE SCALE GENOMIC DNA]</scope>
    <source>
        <strain evidence="11 12">BM-138-000479</strain>
    </source>
</reference>
<evidence type="ECO:0000256" key="8">
    <source>
        <dbReference type="PROSITE-ProRule" id="PRU00035"/>
    </source>
</evidence>
<sequence>MNIDPIGWRKRAPTACKSSRRPCSRSRSCSQHHLEIASGATLSAVQIESVFDSPSASIYCDCVQTRLHFRGDHVEMDNKRKSSIANGDAGTPDRAAKRRRLEEEFGDLSNGESSRSTTAYGLNMLETIRATTDKNGRAVAPIFEKLPSKSSNPDYYKKVRLPLSLELLEKKLSNHEYATLSALESDFKRLVQNAKEINPRTSEAFNDAERIRKAVSNLMVKTNPAYKSGNYQAVPTPLPPSPGRGGADQDEDAPGEEDDARMTAQDADADEDEAADDEPELEPVKRGRRGARPSRGAAVSTPKASRSSSAQVVEHEGFKGLSFQQAQEKIVTDVLQKRDESGEYQYFEAFTFLPPRSLKDYYEIIAEPLSLKALHKQVRGQHGRNDATGVSDFKTWSQFEDQASLLWKNAYHYNEDGSEISELARELETYFKGLLKEAKRHVQEPPQPKIKLKVPQNVQTPAQPKKITIHVAGGKDSVAGSPAPATAQSAEGDTPRTGTPIGRNPFSGAAVINHSQLEKTRSMSTSVPPPSPSVAGAVKPEETARQSPSIPPPGPAMITQQQFAPMTHPVSNGTPVPPPPPKLSTAEILEAQKYRVHPIKETEALISRLVISSNPSLALDKPLDITISASTTETQQELVFNAPASYFRLQLRPHIAHFLEEQQREWRLNVTHDFQRLYPLPAAPEKRNLPVFDVTLRYGTNRFEIALVAALPKAEKGPHGLGMEMEKIVVHFNLLKHH</sequence>
<dbReference type="InterPro" id="IPR054551">
    <property type="entry name" value="RSC4_Ig-like"/>
</dbReference>
<evidence type="ECO:0000256" key="4">
    <source>
        <dbReference type="ARBA" id="ARBA00023015"/>
    </source>
</evidence>
<feature type="compositionally biased region" description="Polar residues" evidence="9">
    <location>
        <begin position="302"/>
        <end position="311"/>
    </location>
</feature>
<evidence type="ECO:0000256" key="9">
    <source>
        <dbReference type="SAM" id="MobiDB-lite"/>
    </source>
</evidence>
<keyword evidence="3" id="KW-0156">Chromatin regulator</keyword>
<feature type="region of interest" description="Disordered" evidence="9">
    <location>
        <begin position="226"/>
        <end position="313"/>
    </location>
</feature>
<keyword evidence="12" id="KW-1185">Reference proteome</keyword>
<feature type="domain" description="Bromo" evidence="10">
    <location>
        <begin position="135"/>
        <end position="205"/>
    </location>
</feature>
<organism evidence="11 12">
    <name type="scientific">Seiridium cardinale</name>
    <dbReference type="NCBI Taxonomy" id="138064"/>
    <lineage>
        <taxon>Eukaryota</taxon>
        <taxon>Fungi</taxon>
        <taxon>Dikarya</taxon>
        <taxon>Ascomycota</taxon>
        <taxon>Pezizomycotina</taxon>
        <taxon>Sordariomycetes</taxon>
        <taxon>Xylariomycetidae</taxon>
        <taxon>Amphisphaeriales</taxon>
        <taxon>Sporocadaceae</taxon>
        <taxon>Seiridium</taxon>
    </lineage>
</organism>
<feature type="domain" description="Bromo" evidence="10">
    <location>
        <begin position="338"/>
        <end position="421"/>
    </location>
</feature>
<keyword evidence="7" id="KW-0539">Nucleus</keyword>
<dbReference type="EMBL" id="JARVKM010000021">
    <property type="protein sequence ID" value="KAK9777528.1"/>
    <property type="molecule type" value="Genomic_DNA"/>
</dbReference>
<feature type="region of interest" description="Disordered" evidence="9">
    <location>
        <begin position="474"/>
        <end position="559"/>
    </location>
</feature>
<keyword evidence="2" id="KW-0677">Repeat</keyword>
<comment type="caution">
    <text evidence="11">The sequence shown here is derived from an EMBL/GenBank/DDBJ whole genome shotgun (WGS) entry which is preliminary data.</text>
</comment>
<dbReference type="Pfam" id="PF00439">
    <property type="entry name" value="Bromodomain"/>
    <property type="match status" value="2"/>
</dbReference>
<dbReference type="PANTHER" id="PTHR16062:SF21">
    <property type="entry name" value="CHROMATIN STRUCTURE-REMODELING COMPLEX SUBUNIT RSC1-RELATED"/>
    <property type="match status" value="1"/>
</dbReference>
<protein>
    <recommendedName>
        <fullName evidence="10">Bromo domain-containing protein</fullName>
    </recommendedName>
</protein>
<evidence type="ECO:0000313" key="11">
    <source>
        <dbReference type="EMBL" id="KAK9777528.1"/>
    </source>
</evidence>
<dbReference type="CDD" id="cd04369">
    <property type="entry name" value="Bromodomain"/>
    <property type="match status" value="1"/>
</dbReference>
<keyword evidence="5 8" id="KW-0103">Bromodomain</keyword>
<evidence type="ECO:0000313" key="12">
    <source>
        <dbReference type="Proteomes" id="UP001465668"/>
    </source>
</evidence>
<dbReference type="PANTHER" id="PTHR16062">
    <property type="entry name" value="SWI/SNF-RELATED"/>
    <property type="match status" value="1"/>
</dbReference>
<evidence type="ECO:0000256" key="1">
    <source>
        <dbReference type="ARBA" id="ARBA00004123"/>
    </source>
</evidence>
<gene>
    <name evidence="11" type="ORF">SCAR479_05921</name>
</gene>
<dbReference type="PRINTS" id="PR00503">
    <property type="entry name" value="BROMODOMAIN"/>
</dbReference>
<evidence type="ECO:0000256" key="2">
    <source>
        <dbReference type="ARBA" id="ARBA00022737"/>
    </source>
</evidence>
<keyword evidence="4" id="KW-0805">Transcription regulation</keyword>
<dbReference type="InterPro" id="IPR037382">
    <property type="entry name" value="Rsc/polybromo"/>
</dbReference>